<dbReference type="PROSITE" id="PS50977">
    <property type="entry name" value="HTH_TETR_2"/>
    <property type="match status" value="1"/>
</dbReference>
<reference evidence="4" key="2">
    <citation type="submission" date="2020-09" db="EMBL/GenBank/DDBJ databases">
        <authorList>
            <person name="Sun Q."/>
            <person name="Kim S."/>
        </authorList>
    </citation>
    <scope>NUCLEOTIDE SEQUENCE</scope>
    <source>
        <strain evidence="4">KCTC 42651</strain>
    </source>
</reference>
<dbReference type="Proteomes" id="UP000630353">
    <property type="component" value="Unassembled WGS sequence"/>
</dbReference>
<feature type="domain" description="HTH tetR-type" evidence="3">
    <location>
        <begin position="7"/>
        <end position="67"/>
    </location>
</feature>
<dbReference type="SUPFAM" id="SSF48498">
    <property type="entry name" value="Tetracyclin repressor-like, C-terminal domain"/>
    <property type="match status" value="1"/>
</dbReference>
<dbReference type="RefSeq" id="WP_189992889.1">
    <property type="nucleotide sequence ID" value="NZ_BMZS01000010.1"/>
</dbReference>
<dbReference type="GO" id="GO:0003700">
    <property type="term" value="F:DNA-binding transcription factor activity"/>
    <property type="evidence" value="ECO:0007669"/>
    <property type="project" value="TreeGrafter"/>
</dbReference>
<proteinExistence type="predicted"/>
<dbReference type="GO" id="GO:0000976">
    <property type="term" value="F:transcription cis-regulatory region binding"/>
    <property type="evidence" value="ECO:0007669"/>
    <property type="project" value="TreeGrafter"/>
</dbReference>
<dbReference type="PANTHER" id="PTHR30055">
    <property type="entry name" value="HTH-TYPE TRANSCRIPTIONAL REGULATOR RUTR"/>
    <property type="match status" value="1"/>
</dbReference>
<dbReference type="AlphaFoldDB" id="A0A918XUR6"/>
<evidence type="ECO:0000313" key="5">
    <source>
        <dbReference type="Proteomes" id="UP000630353"/>
    </source>
</evidence>
<dbReference type="InterPro" id="IPR050109">
    <property type="entry name" value="HTH-type_TetR-like_transc_reg"/>
</dbReference>
<name>A0A918XUR6_9PROT</name>
<gene>
    <name evidence="4" type="ORF">GCM10017083_39670</name>
</gene>
<evidence type="ECO:0000256" key="1">
    <source>
        <dbReference type="ARBA" id="ARBA00023125"/>
    </source>
</evidence>
<evidence type="ECO:0000259" key="3">
    <source>
        <dbReference type="PROSITE" id="PS50977"/>
    </source>
</evidence>
<dbReference type="InterPro" id="IPR036271">
    <property type="entry name" value="Tet_transcr_reg_TetR-rel_C_sf"/>
</dbReference>
<dbReference type="SUPFAM" id="SSF46689">
    <property type="entry name" value="Homeodomain-like"/>
    <property type="match status" value="1"/>
</dbReference>
<keyword evidence="5" id="KW-1185">Reference proteome</keyword>
<keyword evidence="1 2" id="KW-0238">DNA-binding</keyword>
<evidence type="ECO:0000256" key="2">
    <source>
        <dbReference type="PROSITE-ProRule" id="PRU00335"/>
    </source>
</evidence>
<dbReference type="PANTHER" id="PTHR30055:SF219">
    <property type="entry name" value="TRANSCRIPTIONAL REGULATORY PROTEIN"/>
    <property type="match status" value="1"/>
</dbReference>
<dbReference type="Pfam" id="PF00440">
    <property type="entry name" value="TetR_N"/>
    <property type="match status" value="1"/>
</dbReference>
<sequence>MTTDSPSGKAAEILDAAELRMRRGGYDAVSFRDLAADVGIKSASVHYHFPQKTDLGAAVVERYTERMLEALGRPDDPAETVDDRLTRLCDVYRHAAVDKGLICLCCVLGSQSLDLPPPVAGAVGRFFEGLLQWTGAALGAPAVGPAPAGLDPADIVGSLQGAMVLAIATGRPELFEATRRRLLRHG</sequence>
<comment type="caution">
    <text evidence="4">The sequence shown here is derived from an EMBL/GenBank/DDBJ whole genome shotgun (WGS) entry which is preliminary data.</text>
</comment>
<evidence type="ECO:0000313" key="4">
    <source>
        <dbReference type="EMBL" id="GHD57785.1"/>
    </source>
</evidence>
<reference evidence="4" key="1">
    <citation type="journal article" date="2014" name="Int. J. Syst. Evol. Microbiol.">
        <title>Complete genome sequence of Corynebacterium casei LMG S-19264T (=DSM 44701T), isolated from a smear-ripened cheese.</title>
        <authorList>
            <consortium name="US DOE Joint Genome Institute (JGI-PGF)"/>
            <person name="Walter F."/>
            <person name="Albersmeier A."/>
            <person name="Kalinowski J."/>
            <person name="Ruckert C."/>
        </authorList>
    </citation>
    <scope>NUCLEOTIDE SEQUENCE</scope>
    <source>
        <strain evidence="4">KCTC 42651</strain>
    </source>
</reference>
<organism evidence="4 5">
    <name type="scientific">Thalassobaculum fulvum</name>
    <dbReference type="NCBI Taxonomy" id="1633335"/>
    <lineage>
        <taxon>Bacteria</taxon>
        <taxon>Pseudomonadati</taxon>
        <taxon>Pseudomonadota</taxon>
        <taxon>Alphaproteobacteria</taxon>
        <taxon>Rhodospirillales</taxon>
        <taxon>Thalassobaculaceae</taxon>
        <taxon>Thalassobaculum</taxon>
    </lineage>
</organism>
<dbReference type="EMBL" id="BMZS01000010">
    <property type="protein sequence ID" value="GHD57785.1"/>
    <property type="molecule type" value="Genomic_DNA"/>
</dbReference>
<protein>
    <submittedName>
        <fullName evidence="4">TetR family transcriptional regulator</fullName>
    </submittedName>
</protein>
<dbReference type="InterPro" id="IPR009057">
    <property type="entry name" value="Homeodomain-like_sf"/>
</dbReference>
<dbReference type="Gene3D" id="1.10.357.10">
    <property type="entry name" value="Tetracycline Repressor, domain 2"/>
    <property type="match status" value="1"/>
</dbReference>
<dbReference type="InterPro" id="IPR001647">
    <property type="entry name" value="HTH_TetR"/>
</dbReference>
<feature type="DNA-binding region" description="H-T-H motif" evidence="2">
    <location>
        <begin position="30"/>
        <end position="49"/>
    </location>
</feature>
<accession>A0A918XUR6</accession>